<evidence type="ECO:0000313" key="1">
    <source>
        <dbReference type="EMBL" id="GAA1869839.1"/>
    </source>
</evidence>
<dbReference type="EMBL" id="BAAANL010000006">
    <property type="protein sequence ID" value="GAA1869839.1"/>
    <property type="molecule type" value="Genomic_DNA"/>
</dbReference>
<evidence type="ECO:0000313" key="2">
    <source>
        <dbReference type="Proteomes" id="UP001501094"/>
    </source>
</evidence>
<dbReference type="Proteomes" id="UP001501094">
    <property type="component" value="Unassembled WGS sequence"/>
</dbReference>
<organism evidence="1 2">
    <name type="scientific">Myceligenerans crystallogenes</name>
    <dbReference type="NCBI Taxonomy" id="316335"/>
    <lineage>
        <taxon>Bacteria</taxon>
        <taxon>Bacillati</taxon>
        <taxon>Actinomycetota</taxon>
        <taxon>Actinomycetes</taxon>
        <taxon>Micrococcales</taxon>
        <taxon>Promicromonosporaceae</taxon>
        <taxon>Myceligenerans</taxon>
    </lineage>
</organism>
<gene>
    <name evidence="1" type="ORF">GCM10009751_30900</name>
</gene>
<proteinExistence type="predicted"/>
<name>A0ABP4ZVU2_9MICO</name>
<reference evidence="2" key="1">
    <citation type="journal article" date="2019" name="Int. J. Syst. Evol. Microbiol.">
        <title>The Global Catalogue of Microorganisms (GCM) 10K type strain sequencing project: providing services to taxonomists for standard genome sequencing and annotation.</title>
        <authorList>
            <consortium name="The Broad Institute Genomics Platform"/>
            <consortium name="The Broad Institute Genome Sequencing Center for Infectious Disease"/>
            <person name="Wu L."/>
            <person name="Ma J."/>
        </authorList>
    </citation>
    <scope>NUCLEOTIDE SEQUENCE [LARGE SCALE GENOMIC DNA]</scope>
    <source>
        <strain evidence="2">JCM 14326</strain>
    </source>
</reference>
<protein>
    <submittedName>
        <fullName evidence="1">Uncharacterized protein</fullName>
    </submittedName>
</protein>
<sequence>MLQRPSFAIADLPKATVLAPLPMRVSGVSELDDDFSKVAWMIARLMVVTFSGTERVKRS</sequence>
<keyword evidence="2" id="KW-1185">Reference proteome</keyword>
<accession>A0ABP4ZVU2</accession>
<comment type="caution">
    <text evidence="1">The sequence shown here is derived from an EMBL/GenBank/DDBJ whole genome shotgun (WGS) entry which is preliminary data.</text>
</comment>